<sequence>MTKLKNVMRAGTVAAAAAIALVALPAGASAGTYSNSYSGSEASTDAVALTYSAGHASSVLRLNVNGSATEEGFGINMYDRNGARVYSAGVRGTTTVVGAVDQYFSIGGNVTRVVVDPYAWWAQVKWSRA</sequence>
<proteinExistence type="predicted"/>
<gene>
    <name evidence="2" type="ORF">R3P93_23195</name>
</gene>
<feature type="chain" id="PRO_5045764569" evidence="1">
    <location>
        <begin position="31"/>
        <end position="129"/>
    </location>
</feature>
<dbReference type="EMBL" id="JAWLKF010000020">
    <property type="protein sequence ID" value="MDV6305482.1"/>
    <property type="molecule type" value="Genomic_DNA"/>
</dbReference>
<organism evidence="2 3">
    <name type="scientific">Rhodococcus cerastii</name>
    <dbReference type="NCBI Taxonomy" id="908616"/>
    <lineage>
        <taxon>Bacteria</taxon>
        <taxon>Bacillati</taxon>
        <taxon>Actinomycetota</taxon>
        <taxon>Actinomycetes</taxon>
        <taxon>Mycobacteriales</taxon>
        <taxon>Nocardiaceae</taxon>
        <taxon>Rhodococcus</taxon>
    </lineage>
</organism>
<comment type="caution">
    <text evidence="2">The sequence shown here is derived from an EMBL/GenBank/DDBJ whole genome shotgun (WGS) entry which is preliminary data.</text>
</comment>
<protein>
    <submittedName>
        <fullName evidence="2">Uncharacterized protein</fullName>
    </submittedName>
</protein>
<reference evidence="2 3" key="1">
    <citation type="submission" date="2023-10" db="EMBL/GenBank/DDBJ databases">
        <title>Development of a sustainable strategy for remediation of hydrocarbon-contaminated territories based on the waste exchange concept.</title>
        <authorList>
            <person name="Krivoruchko A."/>
        </authorList>
    </citation>
    <scope>NUCLEOTIDE SEQUENCE [LARGE SCALE GENOMIC DNA]</scope>
    <source>
        <strain evidence="2 3">IEGM 1327</strain>
    </source>
</reference>
<keyword evidence="3" id="KW-1185">Reference proteome</keyword>
<name>A0ABU4D6Y9_9NOCA</name>
<dbReference type="Proteomes" id="UP001186104">
    <property type="component" value="Unassembled WGS sequence"/>
</dbReference>
<accession>A0ABU4D6Y9</accession>
<evidence type="ECO:0000313" key="3">
    <source>
        <dbReference type="Proteomes" id="UP001186104"/>
    </source>
</evidence>
<dbReference type="RefSeq" id="WP_317534227.1">
    <property type="nucleotide sequence ID" value="NZ_JAWLKF010000020.1"/>
</dbReference>
<evidence type="ECO:0000256" key="1">
    <source>
        <dbReference type="SAM" id="SignalP"/>
    </source>
</evidence>
<feature type="signal peptide" evidence="1">
    <location>
        <begin position="1"/>
        <end position="30"/>
    </location>
</feature>
<evidence type="ECO:0000313" key="2">
    <source>
        <dbReference type="EMBL" id="MDV6305482.1"/>
    </source>
</evidence>
<keyword evidence="1" id="KW-0732">Signal</keyword>